<name>A0A0B6ZQE5_9EUPU</name>
<dbReference type="EMBL" id="HACG01023181">
    <property type="protein sequence ID" value="CEK70046.1"/>
    <property type="molecule type" value="Transcribed_RNA"/>
</dbReference>
<gene>
    <name evidence="1" type="primary">ORF72621</name>
</gene>
<accession>A0A0B6ZQE5</accession>
<reference evidence="1" key="1">
    <citation type="submission" date="2014-12" db="EMBL/GenBank/DDBJ databases">
        <title>Insight into the proteome of Arion vulgaris.</title>
        <authorList>
            <person name="Aradska J."/>
            <person name="Bulat T."/>
            <person name="Smidak R."/>
            <person name="Sarate P."/>
            <person name="Gangsoo J."/>
            <person name="Sialana F."/>
            <person name="Bilban M."/>
            <person name="Lubec G."/>
        </authorList>
    </citation>
    <scope>NUCLEOTIDE SEQUENCE</scope>
    <source>
        <tissue evidence="1">Skin</tissue>
    </source>
</reference>
<organism evidence="1">
    <name type="scientific">Arion vulgaris</name>
    <dbReference type="NCBI Taxonomy" id="1028688"/>
    <lineage>
        <taxon>Eukaryota</taxon>
        <taxon>Metazoa</taxon>
        <taxon>Spiralia</taxon>
        <taxon>Lophotrochozoa</taxon>
        <taxon>Mollusca</taxon>
        <taxon>Gastropoda</taxon>
        <taxon>Heterobranchia</taxon>
        <taxon>Euthyneura</taxon>
        <taxon>Panpulmonata</taxon>
        <taxon>Eupulmonata</taxon>
        <taxon>Stylommatophora</taxon>
        <taxon>Helicina</taxon>
        <taxon>Arionoidea</taxon>
        <taxon>Arionidae</taxon>
        <taxon>Arion</taxon>
    </lineage>
</organism>
<feature type="non-terminal residue" evidence="1">
    <location>
        <position position="1"/>
    </location>
</feature>
<evidence type="ECO:0000313" key="1">
    <source>
        <dbReference type="EMBL" id="CEK70046.1"/>
    </source>
</evidence>
<proteinExistence type="predicted"/>
<dbReference type="AlphaFoldDB" id="A0A0B6ZQE5"/>
<feature type="non-terminal residue" evidence="1">
    <location>
        <position position="96"/>
    </location>
</feature>
<protein>
    <submittedName>
        <fullName evidence="1">Uncharacterized protein</fullName>
    </submittedName>
</protein>
<sequence>CNDDGSIKQSINQTISSYTPLISQRLEAEAYTKILYNSCSGLRQHCALASPVLFCTRIYTQFSSVHSCTPSFLLYTHVHTALFGTLMYTQFSPVHS</sequence>